<feature type="region of interest" description="Disordered" evidence="1">
    <location>
        <begin position="165"/>
        <end position="196"/>
    </location>
</feature>
<dbReference type="InterPro" id="IPR000467">
    <property type="entry name" value="G_patch_dom"/>
</dbReference>
<feature type="compositionally biased region" description="Basic and acidic residues" evidence="1">
    <location>
        <begin position="172"/>
        <end position="192"/>
    </location>
</feature>
<dbReference type="Pfam" id="PF01585">
    <property type="entry name" value="G-patch"/>
    <property type="match status" value="1"/>
</dbReference>
<dbReference type="PROSITE" id="PS50174">
    <property type="entry name" value="G_PATCH"/>
    <property type="match status" value="1"/>
</dbReference>
<proteinExistence type="predicted"/>
<evidence type="ECO:0000313" key="4">
    <source>
        <dbReference type="Proteomes" id="UP000250266"/>
    </source>
</evidence>
<evidence type="ECO:0000259" key="2">
    <source>
        <dbReference type="PROSITE" id="PS50174"/>
    </source>
</evidence>
<name>A0A8E2JL57_9PEZI</name>
<keyword evidence="4" id="KW-1185">Reference proteome</keyword>
<evidence type="ECO:0000256" key="1">
    <source>
        <dbReference type="SAM" id="MobiDB-lite"/>
    </source>
</evidence>
<dbReference type="PANTHER" id="PTHR20923">
    <property type="entry name" value="BAT4 PROTEIN-RELATED"/>
    <property type="match status" value="1"/>
</dbReference>
<gene>
    <name evidence="3" type="ORF">K432DRAFT_1381</name>
</gene>
<dbReference type="AlphaFoldDB" id="A0A8E2JL57"/>
<evidence type="ECO:0000313" key="3">
    <source>
        <dbReference type="EMBL" id="OCK86432.1"/>
    </source>
</evidence>
<dbReference type="EMBL" id="KV744805">
    <property type="protein sequence ID" value="OCK86432.1"/>
    <property type="molecule type" value="Genomic_DNA"/>
</dbReference>
<accession>A0A8E2JL57</accession>
<dbReference type="GO" id="GO:0003676">
    <property type="term" value="F:nucleic acid binding"/>
    <property type="evidence" value="ECO:0007669"/>
    <property type="project" value="InterPro"/>
</dbReference>
<reference evidence="3 4" key="1">
    <citation type="journal article" date="2016" name="Nat. Commun.">
        <title>Ectomycorrhizal ecology is imprinted in the genome of the dominant symbiotic fungus Cenococcum geophilum.</title>
        <authorList>
            <consortium name="DOE Joint Genome Institute"/>
            <person name="Peter M."/>
            <person name="Kohler A."/>
            <person name="Ohm R.A."/>
            <person name="Kuo A."/>
            <person name="Krutzmann J."/>
            <person name="Morin E."/>
            <person name="Arend M."/>
            <person name="Barry K.W."/>
            <person name="Binder M."/>
            <person name="Choi C."/>
            <person name="Clum A."/>
            <person name="Copeland A."/>
            <person name="Grisel N."/>
            <person name="Haridas S."/>
            <person name="Kipfer T."/>
            <person name="LaButti K."/>
            <person name="Lindquist E."/>
            <person name="Lipzen A."/>
            <person name="Maire R."/>
            <person name="Meier B."/>
            <person name="Mihaltcheva S."/>
            <person name="Molinier V."/>
            <person name="Murat C."/>
            <person name="Poggeler S."/>
            <person name="Quandt C.A."/>
            <person name="Sperisen C."/>
            <person name="Tritt A."/>
            <person name="Tisserant E."/>
            <person name="Crous P.W."/>
            <person name="Henrissat B."/>
            <person name="Nehls U."/>
            <person name="Egli S."/>
            <person name="Spatafora J.W."/>
            <person name="Grigoriev I.V."/>
            <person name="Martin F.M."/>
        </authorList>
    </citation>
    <scope>NUCLEOTIDE SEQUENCE [LARGE SCALE GENOMIC DNA]</scope>
    <source>
        <strain evidence="3 4">CBS 459.81</strain>
    </source>
</reference>
<organism evidence="3 4">
    <name type="scientific">Lepidopterella palustris CBS 459.81</name>
    <dbReference type="NCBI Taxonomy" id="1314670"/>
    <lineage>
        <taxon>Eukaryota</taxon>
        <taxon>Fungi</taxon>
        <taxon>Dikarya</taxon>
        <taxon>Ascomycota</taxon>
        <taxon>Pezizomycotina</taxon>
        <taxon>Dothideomycetes</taxon>
        <taxon>Pleosporomycetidae</taxon>
        <taxon>Mytilinidiales</taxon>
        <taxon>Argynnaceae</taxon>
        <taxon>Lepidopterella</taxon>
    </lineage>
</organism>
<protein>
    <recommendedName>
        <fullName evidence="2">G-patch domain-containing protein</fullName>
    </recommendedName>
</protein>
<feature type="domain" description="G-patch" evidence="2">
    <location>
        <begin position="116"/>
        <end position="164"/>
    </location>
</feature>
<dbReference type="InterPro" id="IPR039146">
    <property type="entry name" value="GPANK1"/>
</dbReference>
<sequence>MADSDDDNYTLPLADQRVFGAGLKRKRVKFVPASTESATSISKPWDGASMAEQYLSIVLPKDLESDSASPSVPKSQTVCDICNLPVTPGNKTVPHEASLAHQICLEHSHPPSAIDRTRKGLSYLESYGWDPDSRAGLGASGDGILYPIKAKEKRDTVGLGLKLKSSKTGDSVAKKKPEKLDAGGVRKSEAEAKKKHQKLQQMFYQNDDVLRYLGELS</sequence>
<dbReference type="PANTHER" id="PTHR20923:SF1">
    <property type="entry name" value="G PATCH DOMAIN AND ANKYRIN REPEAT-CONTAINING PROTEIN 1"/>
    <property type="match status" value="1"/>
</dbReference>
<dbReference type="Proteomes" id="UP000250266">
    <property type="component" value="Unassembled WGS sequence"/>
</dbReference>
<dbReference type="OrthoDB" id="20282at2759"/>